<evidence type="ECO:0000313" key="2">
    <source>
        <dbReference type="Proteomes" id="UP000269265"/>
    </source>
</evidence>
<gene>
    <name evidence="1" type="ORF">EIP75_01100</name>
</gene>
<organism evidence="1 2">
    <name type="scientific">Aquabacterium soli</name>
    <dbReference type="NCBI Taxonomy" id="2493092"/>
    <lineage>
        <taxon>Bacteria</taxon>
        <taxon>Pseudomonadati</taxon>
        <taxon>Pseudomonadota</taxon>
        <taxon>Betaproteobacteria</taxon>
        <taxon>Burkholderiales</taxon>
        <taxon>Aquabacterium</taxon>
    </lineage>
</organism>
<dbReference type="PANTHER" id="PTHR43881">
    <property type="entry name" value="GAMMA-GLUTAMYLTRANSPEPTIDASE (AFU_ORTHOLOGUE AFUA_4G13580)"/>
    <property type="match status" value="1"/>
</dbReference>
<keyword evidence="2" id="KW-1185">Reference proteome</keyword>
<reference evidence="1 2" key="1">
    <citation type="submission" date="2018-12" db="EMBL/GenBank/DDBJ databases">
        <title>The whole draft genome of Aquabacterium sp. SJQ9.</title>
        <authorList>
            <person name="Sun L."/>
            <person name="Gao X."/>
            <person name="Chen W."/>
            <person name="Huang K."/>
        </authorList>
    </citation>
    <scope>NUCLEOTIDE SEQUENCE [LARGE SCALE GENOMIC DNA]</scope>
    <source>
        <strain evidence="1 2">SJQ9</strain>
    </source>
</reference>
<dbReference type="SUPFAM" id="SSF56235">
    <property type="entry name" value="N-terminal nucleophile aminohydrolases (Ntn hydrolases)"/>
    <property type="match status" value="1"/>
</dbReference>
<dbReference type="InterPro" id="IPR052896">
    <property type="entry name" value="GGT-like_enzyme"/>
</dbReference>
<dbReference type="Proteomes" id="UP000269265">
    <property type="component" value="Unassembled WGS sequence"/>
</dbReference>
<dbReference type="PRINTS" id="PR01210">
    <property type="entry name" value="GGTRANSPTASE"/>
</dbReference>
<proteinExistence type="predicted"/>
<dbReference type="InterPro" id="IPR029055">
    <property type="entry name" value="Ntn_hydrolases_N"/>
</dbReference>
<dbReference type="OrthoDB" id="5297205at2"/>
<dbReference type="Pfam" id="PF01019">
    <property type="entry name" value="G_glu_transpept"/>
    <property type="match status" value="1"/>
</dbReference>
<dbReference type="PANTHER" id="PTHR43881:SF1">
    <property type="entry name" value="GAMMA-GLUTAMYLTRANSPEPTIDASE (AFU_ORTHOLOGUE AFUA_4G13580)"/>
    <property type="match status" value="1"/>
</dbReference>
<dbReference type="AlphaFoldDB" id="A0A426VHT2"/>
<dbReference type="GO" id="GO:0016740">
    <property type="term" value="F:transferase activity"/>
    <property type="evidence" value="ECO:0007669"/>
    <property type="project" value="UniProtKB-KW"/>
</dbReference>
<dbReference type="EMBL" id="RSED01000001">
    <property type="protein sequence ID" value="RRS06220.1"/>
    <property type="molecule type" value="Genomic_DNA"/>
</dbReference>
<sequence length="528" mass="56605">MTRDFSQPGRSALYTSQAAVATSHPLAAQTALDVLRRGGNAVDAGIAAVALLGIVEPQMTGIGGDCFALYLPAGASEPIALNGSGRAPMAASLDWYQSRGMTQIDPYSAHSVTTPGAVAAWCRLLADHGTRGLDELLQPAIEVAERGHPVAPRVAFDWARDEHLLRDPVAAELFLHHGRAPSAGVLHRQPRMAETLRTIARHGWAGFYEGWVAEDIVQRLRAGGGLHTLDDLAATQPEVVRPIATDYRDHRVYECPPNGQGLGVLMMLNVLSGLDLDEGAISEADRIHLLAEVSKLAYAHRDALFADTSHAHVPVDELLSNDWAAMQRRALCMDSTRPPVIWPEVAHKDTVYVCVVDRDGNALSLINSIFHSFGSTLVAPRSGVLLQNRGAGFSLQSAHPNAIAPGKRPLHTIIPGMLMKNGRLAAPFGVMGGQYQATGHVALLSNVLDRGMDPQAALDAPRSFAFGDELDLEFSQPAWLDAELSRRGHRITRSGQPIGGGQMIVVDQDRGLLISGSDPRKDGCALGY</sequence>
<evidence type="ECO:0000313" key="1">
    <source>
        <dbReference type="EMBL" id="RRS06220.1"/>
    </source>
</evidence>
<dbReference type="InterPro" id="IPR043138">
    <property type="entry name" value="GGT_lsub"/>
</dbReference>
<comment type="caution">
    <text evidence="1">The sequence shown here is derived from an EMBL/GenBank/DDBJ whole genome shotgun (WGS) entry which is preliminary data.</text>
</comment>
<accession>A0A426VHT2</accession>
<dbReference type="InterPro" id="IPR043137">
    <property type="entry name" value="GGT_ssub_C"/>
</dbReference>
<name>A0A426VHT2_9BURK</name>
<keyword evidence="1" id="KW-0808">Transferase</keyword>
<dbReference type="RefSeq" id="WP_125241363.1">
    <property type="nucleotide sequence ID" value="NZ_RSED01000001.1"/>
</dbReference>
<dbReference type="Gene3D" id="3.60.20.40">
    <property type="match status" value="1"/>
</dbReference>
<dbReference type="Gene3D" id="1.10.246.130">
    <property type="match status" value="1"/>
</dbReference>
<protein>
    <submittedName>
        <fullName evidence="1">Gamma-glutamyltransferase family protein</fullName>
    </submittedName>
</protein>